<name>A0A8J8MU02_9RHOB</name>
<dbReference type="EC" id="5.6.2.1" evidence="3"/>
<reference evidence="9" key="1">
    <citation type="submission" date="2020-01" db="EMBL/GenBank/DDBJ databases">
        <authorList>
            <person name="Yang Y."/>
            <person name="Kwon Y.M."/>
        </authorList>
    </citation>
    <scope>NUCLEOTIDE SEQUENCE</scope>
    <source>
        <strain evidence="9">PG104</strain>
    </source>
</reference>
<dbReference type="InterPro" id="IPR014711">
    <property type="entry name" value="TopoI_cat_a-hlx-sub_euk"/>
</dbReference>
<dbReference type="InterPro" id="IPR035447">
    <property type="entry name" value="DNA_topo_I_N_sf"/>
</dbReference>
<dbReference type="PRINTS" id="PR00416">
    <property type="entry name" value="EUTPISMRASEI"/>
</dbReference>
<evidence type="ECO:0000259" key="7">
    <source>
        <dbReference type="Pfam" id="PF01028"/>
    </source>
</evidence>
<evidence type="ECO:0000256" key="3">
    <source>
        <dbReference type="ARBA" id="ARBA00012891"/>
    </source>
</evidence>
<dbReference type="GO" id="GO:0003677">
    <property type="term" value="F:DNA binding"/>
    <property type="evidence" value="ECO:0007669"/>
    <property type="project" value="UniProtKB-KW"/>
</dbReference>
<dbReference type="Proteomes" id="UP000679284">
    <property type="component" value="Chromosome"/>
</dbReference>
<sequence length="333" mass="36683">MPNDPSVPRGLVYVDDTMPGIRRRRSGRGFCFVGPDGLTLSGAERARCLKLAVPPAYRNVWICALPNGHLQATGLDARGRKQYRYHPHWADWRSEAKYGNLPAFGHALGRLRRRVDRDLRGEAGDLSFSLAAMVMLIDRAYLRAGTPAYMLENRTFGATTLLSRHLSLADGTVRLKFRAKGGKAVNRVLRDRRLHRIMHQIGDLPGRHLFTWLDEEGEVHPVSSHNLNDYIAEASGIEGASAKTFRTWGGSLSAFSAALAEPGRLTVRQMSEAAAEALANTPGIARKSYIHPRVLELAELTPDARAARLGALPEAGDRGLRADERRLLGLLDG</sequence>
<feature type="domain" description="DNA topoisomerase I catalytic core eukaryotic-type" evidence="7">
    <location>
        <begin position="94"/>
        <end position="270"/>
    </location>
</feature>
<evidence type="ECO:0000256" key="1">
    <source>
        <dbReference type="ARBA" id="ARBA00000213"/>
    </source>
</evidence>
<gene>
    <name evidence="9" type="ORF">GR316_10555</name>
</gene>
<keyword evidence="4" id="KW-0799">Topoisomerase</keyword>
<feature type="domain" description="DNA topoisomerase IB N-terminal" evidence="8">
    <location>
        <begin position="29"/>
        <end position="76"/>
    </location>
</feature>
<dbReference type="GO" id="GO:0006265">
    <property type="term" value="P:DNA topological change"/>
    <property type="evidence" value="ECO:0007669"/>
    <property type="project" value="InterPro"/>
</dbReference>
<dbReference type="RefSeq" id="WP_211783884.1">
    <property type="nucleotide sequence ID" value="NZ_CP047289.1"/>
</dbReference>
<dbReference type="Gene3D" id="1.10.132.120">
    <property type="match status" value="1"/>
</dbReference>
<dbReference type="InterPro" id="IPR001631">
    <property type="entry name" value="TopoI"/>
</dbReference>
<dbReference type="Gene3D" id="3.30.66.10">
    <property type="entry name" value="DNA topoisomerase I domain"/>
    <property type="match status" value="1"/>
</dbReference>
<organism evidence="9 10">
    <name type="scientific">Falsirhodobacter algicola</name>
    <dbReference type="NCBI Taxonomy" id="2692330"/>
    <lineage>
        <taxon>Bacteria</taxon>
        <taxon>Pseudomonadati</taxon>
        <taxon>Pseudomonadota</taxon>
        <taxon>Alphaproteobacteria</taxon>
        <taxon>Rhodobacterales</taxon>
        <taxon>Paracoccaceae</taxon>
        <taxon>Falsirhodobacter</taxon>
    </lineage>
</organism>
<evidence type="ECO:0000259" key="8">
    <source>
        <dbReference type="Pfam" id="PF21338"/>
    </source>
</evidence>
<accession>A0A8J8MU02</accession>
<keyword evidence="5" id="KW-0238">DNA-binding</keyword>
<dbReference type="PROSITE" id="PS52038">
    <property type="entry name" value="TOPO_IB_2"/>
    <property type="match status" value="1"/>
</dbReference>
<evidence type="ECO:0000256" key="2">
    <source>
        <dbReference type="ARBA" id="ARBA00006645"/>
    </source>
</evidence>
<dbReference type="InterPro" id="IPR049331">
    <property type="entry name" value="Top1B_N_bact"/>
</dbReference>
<dbReference type="InterPro" id="IPR011010">
    <property type="entry name" value="DNA_brk_join_enz"/>
</dbReference>
<dbReference type="Pfam" id="PF01028">
    <property type="entry name" value="Topoisom_I"/>
    <property type="match status" value="1"/>
</dbReference>
<dbReference type="SUPFAM" id="SSF56349">
    <property type="entry name" value="DNA breaking-rejoining enzymes"/>
    <property type="match status" value="1"/>
</dbReference>
<protein>
    <recommendedName>
        <fullName evidence="3">DNA topoisomerase</fullName>
        <ecNumber evidence="3">5.6.2.1</ecNumber>
    </recommendedName>
</protein>
<dbReference type="GO" id="GO:0003917">
    <property type="term" value="F:DNA topoisomerase type I (single strand cut, ATP-independent) activity"/>
    <property type="evidence" value="ECO:0007669"/>
    <property type="project" value="UniProtKB-EC"/>
</dbReference>
<comment type="catalytic activity">
    <reaction evidence="1">
        <text>ATP-independent breakage of single-stranded DNA, followed by passage and rejoining.</text>
        <dbReference type="EC" id="5.6.2.1"/>
    </reaction>
</comment>
<dbReference type="Gene3D" id="3.90.15.10">
    <property type="entry name" value="Topoisomerase I, Chain A, domain 3"/>
    <property type="match status" value="1"/>
</dbReference>
<dbReference type="Pfam" id="PF21338">
    <property type="entry name" value="Top1B_N_bact"/>
    <property type="match status" value="1"/>
</dbReference>
<comment type="similarity">
    <text evidence="2">Belongs to the type IB topoisomerase family.</text>
</comment>
<evidence type="ECO:0000256" key="6">
    <source>
        <dbReference type="ARBA" id="ARBA00023235"/>
    </source>
</evidence>
<dbReference type="KEGG" id="fap:GR316_10555"/>
<keyword evidence="10" id="KW-1185">Reference proteome</keyword>
<evidence type="ECO:0000256" key="5">
    <source>
        <dbReference type="ARBA" id="ARBA00023125"/>
    </source>
</evidence>
<evidence type="ECO:0000256" key="4">
    <source>
        <dbReference type="ARBA" id="ARBA00023029"/>
    </source>
</evidence>
<keyword evidence="6" id="KW-0413">Isomerase</keyword>
<dbReference type="SUPFAM" id="SSF55869">
    <property type="entry name" value="DNA topoisomerase I domain"/>
    <property type="match status" value="1"/>
</dbReference>
<dbReference type="AlphaFoldDB" id="A0A8J8MU02"/>
<evidence type="ECO:0000313" key="9">
    <source>
        <dbReference type="EMBL" id="QUS36665.1"/>
    </source>
</evidence>
<proteinExistence type="inferred from homology"/>
<evidence type="ECO:0000313" key="10">
    <source>
        <dbReference type="Proteomes" id="UP000679284"/>
    </source>
</evidence>
<dbReference type="InterPro" id="IPR013500">
    <property type="entry name" value="TopoI_cat_euk"/>
</dbReference>
<dbReference type="EMBL" id="CP047289">
    <property type="protein sequence ID" value="QUS36665.1"/>
    <property type="molecule type" value="Genomic_DNA"/>
</dbReference>